<evidence type="ECO:0000256" key="3">
    <source>
        <dbReference type="ARBA" id="ARBA00022750"/>
    </source>
</evidence>
<protein>
    <submittedName>
        <fullName evidence="9">Acid protease</fullName>
    </submittedName>
</protein>
<gene>
    <name evidence="9" type="ORF">BDV98DRAFT_580384</name>
</gene>
<dbReference type="OrthoDB" id="771136at2759"/>
<feature type="chain" id="PRO_5022775685" evidence="7">
    <location>
        <begin position="18"/>
        <end position="473"/>
    </location>
</feature>
<dbReference type="Pfam" id="PF00026">
    <property type="entry name" value="Asp"/>
    <property type="match status" value="1"/>
</dbReference>
<accession>A0A5C3R397</accession>
<feature type="active site" evidence="5">
    <location>
        <position position="103"/>
    </location>
</feature>
<dbReference type="EMBL" id="ML178817">
    <property type="protein sequence ID" value="TFL05284.1"/>
    <property type="molecule type" value="Genomic_DNA"/>
</dbReference>
<dbReference type="InterPro" id="IPR033121">
    <property type="entry name" value="PEPTIDASE_A1"/>
</dbReference>
<evidence type="ECO:0000256" key="6">
    <source>
        <dbReference type="PIRSR" id="PIRSR601461-2"/>
    </source>
</evidence>
<dbReference type="SUPFAM" id="SSF50630">
    <property type="entry name" value="Acid proteases"/>
    <property type="match status" value="1"/>
</dbReference>
<evidence type="ECO:0000256" key="5">
    <source>
        <dbReference type="PIRSR" id="PIRSR601461-1"/>
    </source>
</evidence>
<evidence type="ECO:0000256" key="7">
    <source>
        <dbReference type="SAM" id="SignalP"/>
    </source>
</evidence>
<dbReference type="AlphaFoldDB" id="A0A5C3R397"/>
<keyword evidence="10" id="KW-1185">Reference proteome</keyword>
<feature type="signal peptide" evidence="7">
    <location>
        <begin position="1"/>
        <end position="17"/>
    </location>
</feature>
<keyword evidence="3" id="KW-0064">Aspartyl protease</keyword>
<keyword evidence="6" id="KW-1015">Disulfide bond</keyword>
<dbReference type="InterPro" id="IPR001461">
    <property type="entry name" value="Aspartic_peptidase_A1"/>
</dbReference>
<keyword evidence="4" id="KW-0378">Hydrolase</keyword>
<evidence type="ECO:0000256" key="1">
    <source>
        <dbReference type="ARBA" id="ARBA00007447"/>
    </source>
</evidence>
<evidence type="ECO:0000256" key="2">
    <source>
        <dbReference type="ARBA" id="ARBA00022670"/>
    </source>
</evidence>
<dbReference type="STRING" id="1884261.A0A5C3R397"/>
<keyword evidence="2 9" id="KW-0645">Protease</keyword>
<dbReference type="PRINTS" id="PR00792">
    <property type="entry name" value="PEPSIN"/>
</dbReference>
<reference evidence="9 10" key="1">
    <citation type="journal article" date="2019" name="Nat. Ecol. Evol.">
        <title>Megaphylogeny resolves global patterns of mushroom evolution.</title>
        <authorList>
            <person name="Varga T."/>
            <person name="Krizsan K."/>
            <person name="Foldi C."/>
            <person name="Dima B."/>
            <person name="Sanchez-Garcia M."/>
            <person name="Sanchez-Ramirez S."/>
            <person name="Szollosi G.J."/>
            <person name="Szarkandi J.G."/>
            <person name="Papp V."/>
            <person name="Albert L."/>
            <person name="Andreopoulos W."/>
            <person name="Angelini C."/>
            <person name="Antonin V."/>
            <person name="Barry K.W."/>
            <person name="Bougher N.L."/>
            <person name="Buchanan P."/>
            <person name="Buyck B."/>
            <person name="Bense V."/>
            <person name="Catcheside P."/>
            <person name="Chovatia M."/>
            <person name="Cooper J."/>
            <person name="Damon W."/>
            <person name="Desjardin D."/>
            <person name="Finy P."/>
            <person name="Geml J."/>
            <person name="Haridas S."/>
            <person name="Hughes K."/>
            <person name="Justo A."/>
            <person name="Karasinski D."/>
            <person name="Kautmanova I."/>
            <person name="Kiss B."/>
            <person name="Kocsube S."/>
            <person name="Kotiranta H."/>
            <person name="LaButti K.M."/>
            <person name="Lechner B.E."/>
            <person name="Liimatainen K."/>
            <person name="Lipzen A."/>
            <person name="Lukacs Z."/>
            <person name="Mihaltcheva S."/>
            <person name="Morgado L.N."/>
            <person name="Niskanen T."/>
            <person name="Noordeloos M.E."/>
            <person name="Ohm R.A."/>
            <person name="Ortiz-Santana B."/>
            <person name="Ovrebo C."/>
            <person name="Racz N."/>
            <person name="Riley R."/>
            <person name="Savchenko A."/>
            <person name="Shiryaev A."/>
            <person name="Soop K."/>
            <person name="Spirin V."/>
            <person name="Szebenyi C."/>
            <person name="Tomsovsky M."/>
            <person name="Tulloss R.E."/>
            <person name="Uehling J."/>
            <person name="Grigoriev I.V."/>
            <person name="Vagvolgyi C."/>
            <person name="Papp T."/>
            <person name="Martin F.M."/>
            <person name="Miettinen O."/>
            <person name="Hibbett D.S."/>
            <person name="Nagy L.G."/>
        </authorList>
    </citation>
    <scope>NUCLEOTIDE SEQUENCE [LARGE SCALE GENOMIC DNA]</scope>
    <source>
        <strain evidence="9 10">CBS 309.79</strain>
    </source>
</reference>
<dbReference type="PROSITE" id="PS51767">
    <property type="entry name" value="PEPTIDASE_A1"/>
    <property type="match status" value="1"/>
</dbReference>
<dbReference type="GO" id="GO:0004190">
    <property type="term" value="F:aspartic-type endopeptidase activity"/>
    <property type="evidence" value="ECO:0007669"/>
    <property type="project" value="UniProtKB-KW"/>
</dbReference>
<dbReference type="PANTHER" id="PTHR47966:SF6">
    <property type="entry name" value="PEPTIDASE A1 DOMAIN-CONTAINING PROTEIN"/>
    <property type="match status" value="1"/>
</dbReference>
<comment type="similarity">
    <text evidence="1">Belongs to the peptidase A1 family.</text>
</comment>
<dbReference type="CDD" id="cd05471">
    <property type="entry name" value="pepsin_like"/>
    <property type="match status" value="1"/>
</dbReference>
<dbReference type="Gene3D" id="2.40.70.10">
    <property type="entry name" value="Acid Proteases"/>
    <property type="match status" value="2"/>
</dbReference>
<evidence type="ECO:0000256" key="4">
    <source>
        <dbReference type="ARBA" id="ARBA00022801"/>
    </source>
</evidence>
<evidence type="ECO:0000313" key="10">
    <source>
        <dbReference type="Proteomes" id="UP000305067"/>
    </source>
</evidence>
<evidence type="ECO:0000313" key="9">
    <source>
        <dbReference type="EMBL" id="TFL05284.1"/>
    </source>
</evidence>
<dbReference type="GO" id="GO:0006508">
    <property type="term" value="P:proteolysis"/>
    <property type="evidence" value="ECO:0007669"/>
    <property type="project" value="UniProtKB-KW"/>
</dbReference>
<dbReference type="FunFam" id="2.40.70.10:FF:000115">
    <property type="entry name" value="Lysosomal aspartic protease"/>
    <property type="match status" value="1"/>
</dbReference>
<evidence type="ECO:0000259" key="8">
    <source>
        <dbReference type="PROSITE" id="PS51767"/>
    </source>
</evidence>
<proteinExistence type="inferred from homology"/>
<organism evidence="9 10">
    <name type="scientific">Pterulicium gracile</name>
    <dbReference type="NCBI Taxonomy" id="1884261"/>
    <lineage>
        <taxon>Eukaryota</taxon>
        <taxon>Fungi</taxon>
        <taxon>Dikarya</taxon>
        <taxon>Basidiomycota</taxon>
        <taxon>Agaricomycotina</taxon>
        <taxon>Agaricomycetes</taxon>
        <taxon>Agaricomycetidae</taxon>
        <taxon>Agaricales</taxon>
        <taxon>Pleurotineae</taxon>
        <taxon>Pterulaceae</taxon>
        <taxon>Pterulicium</taxon>
    </lineage>
</organism>
<feature type="active site" evidence="5">
    <location>
        <position position="296"/>
    </location>
</feature>
<dbReference type="InterPro" id="IPR021109">
    <property type="entry name" value="Peptidase_aspartic_dom_sf"/>
</dbReference>
<feature type="domain" description="Peptidase A1" evidence="8">
    <location>
        <begin position="85"/>
        <end position="406"/>
    </location>
</feature>
<dbReference type="PANTHER" id="PTHR47966">
    <property type="entry name" value="BETA-SITE APP-CLEAVING ENZYME, ISOFORM A-RELATED"/>
    <property type="match status" value="1"/>
</dbReference>
<name>A0A5C3R397_9AGAR</name>
<keyword evidence="7" id="KW-0732">Signal</keyword>
<feature type="disulfide bond" evidence="6">
    <location>
        <begin position="116"/>
        <end position="120"/>
    </location>
</feature>
<dbReference type="InterPro" id="IPR034164">
    <property type="entry name" value="Pepsin-like_dom"/>
</dbReference>
<sequence>MLPSILLSSLLVASTQASPSSNQLQGKSIGIVRHRHPRSPENLGHWAKSHRDGLLEKYGGGSSSGKTKRNSGTNLLTNQGADSSFYGSLAIGTPPVAFYAILDTGSADLWVADQKCTAGCRGVPTFDATASSSYQNLSTPFQITYGSGAARGNLGQDVIQMAGFAIEDQTFATTDEVTEGVLSDPVSGIVGLGWQGISAARIMPFWQVLAEEGLLSEPLMSFQLTRFNNDTQVQQLEPGGTFTLGATNTSLYTGDIEYQNLVGNGNTYWLLSITTLTVQGNSIPLGSGTASQAAIDTGTTLVGGPADAIAAIFDQIPGSQPASGNYDGYYTYPCDTQVNVEMSFGGRTWTVSPADFRLAAIDDQSCLGAFFVLDIGGSAPAWIVGDTFLKNVYSVFRFDPPSVGFAALSGTALAMNGANIEPPTATIGTVATATGRGNAASSVHSGAMVVFSLLPPCPLFTVPPPPSLARSRK</sequence>
<dbReference type="Proteomes" id="UP000305067">
    <property type="component" value="Unassembled WGS sequence"/>
</dbReference>